<feature type="region of interest" description="Disordered" evidence="2">
    <location>
        <begin position="390"/>
        <end position="414"/>
    </location>
</feature>
<evidence type="ECO:0000313" key="5">
    <source>
        <dbReference type="Proteomes" id="UP000803884"/>
    </source>
</evidence>
<gene>
    <name evidence="4" type="ORF">WHR41_03012</name>
</gene>
<dbReference type="RefSeq" id="XP_069231289.1">
    <property type="nucleotide sequence ID" value="XM_069371618.1"/>
</dbReference>
<dbReference type="Proteomes" id="UP000803884">
    <property type="component" value="Unassembled WGS sequence"/>
</dbReference>
<protein>
    <recommendedName>
        <fullName evidence="3">Zn(2)-C6 fungal-type domain-containing protein</fullName>
    </recommendedName>
</protein>
<dbReference type="PROSITE" id="PS50048">
    <property type="entry name" value="ZN2_CY6_FUNGAL_2"/>
    <property type="match status" value="1"/>
</dbReference>
<feature type="region of interest" description="Disordered" evidence="2">
    <location>
        <begin position="20"/>
        <end position="105"/>
    </location>
</feature>
<evidence type="ECO:0000256" key="1">
    <source>
        <dbReference type="ARBA" id="ARBA00023242"/>
    </source>
</evidence>
<reference evidence="4 5" key="1">
    <citation type="journal article" date="2020" name="Microbiol. Resour. Announc.">
        <title>Draft Genome Sequence of a Cladosporium Species Isolated from the Mesophotic Ascidian Didemnum maculosum.</title>
        <authorList>
            <person name="Gioti A."/>
            <person name="Siaperas R."/>
            <person name="Nikolaivits E."/>
            <person name="Le Goff G."/>
            <person name="Ouazzani J."/>
            <person name="Kotoulas G."/>
            <person name="Topakas E."/>
        </authorList>
    </citation>
    <scope>NUCLEOTIDE SEQUENCE [LARGE SCALE GENOMIC DNA]</scope>
    <source>
        <strain evidence="4 5">TM138-S3</strain>
    </source>
</reference>
<dbReference type="GO" id="GO:0000981">
    <property type="term" value="F:DNA-binding transcription factor activity, RNA polymerase II-specific"/>
    <property type="evidence" value="ECO:0007669"/>
    <property type="project" value="InterPro"/>
</dbReference>
<comment type="caution">
    <text evidence="4">The sequence shown here is derived from an EMBL/GenBank/DDBJ whole genome shotgun (WGS) entry which is preliminary data.</text>
</comment>
<dbReference type="SMART" id="SM00066">
    <property type="entry name" value="GAL4"/>
    <property type="match status" value="1"/>
</dbReference>
<feature type="region of interest" description="Disordered" evidence="2">
    <location>
        <begin position="612"/>
        <end position="647"/>
    </location>
</feature>
<dbReference type="Gene3D" id="4.10.240.10">
    <property type="entry name" value="Zn(2)-C6 fungal-type DNA-binding domain"/>
    <property type="match status" value="1"/>
</dbReference>
<dbReference type="InterPro" id="IPR004330">
    <property type="entry name" value="FAR1_DNA_bnd_dom"/>
</dbReference>
<dbReference type="Pfam" id="PF03101">
    <property type="entry name" value="FAR1"/>
    <property type="match status" value="1"/>
</dbReference>
<accession>A0AB34KYG9</accession>
<dbReference type="Pfam" id="PF00172">
    <property type="entry name" value="Zn_clus"/>
    <property type="match status" value="1"/>
</dbReference>
<feature type="domain" description="Zn(2)-C6 fungal-type" evidence="3">
    <location>
        <begin position="330"/>
        <end position="360"/>
    </location>
</feature>
<dbReference type="GeneID" id="96004456"/>
<feature type="compositionally biased region" description="Low complexity" evidence="2">
    <location>
        <begin position="53"/>
        <end position="67"/>
    </location>
</feature>
<name>A0AB34KYG9_9PEZI</name>
<evidence type="ECO:0000259" key="3">
    <source>
        <dbReference type="PROSITE" id="PS50048"/>
    </source>
</evidence>
<dbReference type="AlphaFoldDB" id="A0AB34KYG9"/>
<dbReference type="GO" id="GO:0008270">
    <property type="term" value="F:zinc ion binding"/>
    <property type="evidence" value="ECO:0007669"/>
    <property type="project" value="InterPro"/>
</dbReference>
<dbReference type="InterPro" id="IPR001138">
    <property type="entry name" value="Zn2Cys6_DnaBD"/>
</dbReference>
<keyword evidence="1" id="KW-0539">Nucleus</keyword>
<dbReference type="PANTHER" id="PTHR47718">
    <property type="entry name" value="OS01G0519700 PROTEIN"/>
    <property type="match status" value="1"/>
</dbReference>
<feature type="compositionally biased region" description="Low complexity" evidence="2">
    <location>
        <begin position="613"/>
        <end position="629"/>
    </location>
</feature>
<feature type="region of interest" description="Disordered" evidence="2">
    <location>
        <begin position="118"/>
        <end position="150"/>
    </location>
</feature>
<dbReference type="SUPFAM" id="SSF57701">
    <property type="entry name" value="Zn2/Cys6 DNA-binding domain"/>
    <property type="match status" value="1"/>
</dbReference>
<dbReference type="CDD" id="cd00067">
    <property type="entry name" value="GAL4"/>
    <property type="match status" value="1"/>
</dbReference>
<evidence type="ECO:0000256" key="2">
    <source>
        <dbReference type="SAM" id="MobiDB-lite"/>
    </source>
</evidence>
<keyword evidence="5" id="KW-1185">Reference proteome</keyword>
<proteinExistence type="predicted"/>
<dbReference type="InterPro" id="IPR036864">
    <property type="entry name" value="Zn2-C6_fun-type_DNA-bd_sf"/>
</dbReference>
<sequence>MNPQYVQYAPQDAVNVNVNGHFPPNAFAPGAYQQPLPYPAVPAGQHQQPYYSPVPAAQPQQESPQSALHASVQSHQYAQPPVASPSPGQNGPGAPPPDPQSPSLSQYADLSNIVRRDAEEDDDDGDAVQPDGHDGNEPVFHLPPPPEATYPNQAALEEAVHSWSLEHGYEVVRRASKKNARGVLYKRYMHCSKHGKAANTGKLTDQTRIRHNRKSQRMNCPMSLAVVAVDPNNPEGEWQVRHRKTHHNHGPLEALNLVGHRRRARAGGIEQAVDGLFAIGTPTAQVLQFLERTNPHGLFTRTDVANMKLKYKKFGTCLIKGDTASSSGRPCNYCRSKKTKCDNSRPSCSLCSQNGIDCEYDRPQEDEQPSVPGVDGATETEMMQVDEDPLSLDQQGPQSAQRNRNRGTVSQFQQNAQRAEEILANLQAFQTQHVTPVKLDLQSSAVEILAASSCGSGESYKIVPLLQSASDWPTYRDLMTEACMKENTFEVLIGTKTEPTPPPIDCKVEDWNEYIKKLAIFNRRNAALSGVLWGTLAPTFRNRVQHIKNAADIWSVLEDVCLPQGSDTGFKLYMELHDISHANSADLKDYIVRLENAYMAFNRLSHHWRSQHGTASSSSNTNNASGAAAPGPMPFSTLNSTHPSSKLPPAQPIFSEEMLCFLFLRNLAPEFARWAEGVCATNNVAGFGTGPKLGFVDLTRRAVEHEIALRCRR</sequence>
<organism evidence="4 5">
    <name type="scientific">Cladosporium halotolerans</name>
    <dbReference type="NCBI Taxonomy" id="1052096"/>
    <lineage>
        <taxon>Eukaryota</taxon>
        <taxon>Fungi</taxon>
        <taxon>Dikarya</taxon>
        <taxon>Ascomycota</taxon>
        <taxon>Pezizomycotina</taxon>
        <taxon>Dothideomycetes</taxon>
        <taxon>Dothideomycetidae</taxon>
        <taxon>Cladosporiales</taxon>
        <taxon>Cladosporiaceae</taxon>
        <taxon>Cladosporium</taxon>
    </lineage>
</organism>
<evidence type="ECO:0000313" key="4">
    <source>
        <dbReference type="EMBL" id="KAL1588184.1"/>
    </source>
</evidence>
<feature type="compositionally biased region" description="Polar residues" evidence="2">
    <location>
        <begin position="392"/>
        <end position="414"/>
    </location>
</feature>
<dbReference type="EMBL" id="JAAQHG020000007">
    <property type="protein sequence ID" value="KAL1588184.1"/>
    <property type="molecule type" value="Genomic_DNA"/>
</dbReference>
<dbReference type="PANTHER" id="PTHR47718:SF3">
    <property type="entry name" value="PROTEIN FAR1-RELATED SEQUENCE 5-LIKE"/>
    <property type="match status" value="1"/>
</dbReference>